<dbReference type="AlphaFoldDB" id="A0AAD9UWV2"/>
<keyword evidence="4" id="KW-0812">Transmembrane</keyword>
<keyword evidence="4" id="KW-1133">Transmembrane helix</keyword>
<reference evidence="5" key="1">
    <citation type="journal article" date="2023" name="G3 (Bethesda)">
        <title>Whole genome assembly and annotation of the endangered Caribbean coral Acropora cervicornis.</title>
        <authorList>
            <person name="Selwyn J.D."/>
            <person name="Vollmer S.V."/>
        </authorList>
    </citation>
    <scope>NUCLEOTIDE SEQUENCE</scope>
    <source>
        <strain evidence="5">K2</strain>
    </source>
</reference>
<comment type="caution">
    <text evidence="5">The sequence shown here is derived from an EMBL/GenBank/DDBJ whole genome shotgun (WGS) entry which is preliminary data.</text>
</comment>
<feature type="transmembrane region" description="Helical" evidence="4">
    <location>
        <begin position="170"/>
        <end position="192"/>
    </location>
</feature>
<sequence>MAVFDVVMNDKIQDLQDLLRSDPRCAKSVGWHGMSPLHQAVLKNNQEMVNLLLQYDASVNQPNAYGETPLHFACQMASLHCVHKFVEVGADLKAEDAAGRTCIHHAAKGGSVSKLHYLRFAPDERDSTNTTPLHLAAKYAHWKLFSDPGIVNCSRISDVGETLEAMGQDVYVVVLFFINCFGFLYILFFKIITDGGTTYYSPDGRALHR</sequence>
<accession>A0AAD9UWV2</accession>
<dbReference type="SMART" id="SM00248">
    <property type="entry name" value="ANK"/>
    <property type="match status" value="3"/>
</dbReference>
<dbReference type="InterPro" id="IPR002110">
    <property type="entry name" value="Ankyrin_rpt"/>
</dbReference>
<proteinExistence type="predicted"/>
<dbReference type="PROSITE" id="PS50088">
    <property type="entry name" value="ANK_REPEAT"/>
    <property type="match status" value="2"/>
</dbReference>
<keyword evidence="4" id="KW-0472">Membrane</keyword>
<evidence type="ECO:0000313" key="5">
    <source>
        <dbReference type="EMBL" id="KAK2552530.1"/>
    </source>
</evidence>
<dbReference type="Gene3D" id="1.25.40.20">
    <property type="entry name" value="Ankyrin repeat-containing domain"/>
    <property type="match status" value="1"/>
</dbReference>
<keyword evidence="1" id="KW-0677">Repeat</keyword>
<dbReference type="InterPro" id="IPR036770">
    <property type="entry name" value="Ankyrin_rpt-contain_sf"/>
</dbReference>
<evidence type="ECO:0000256" key="3">
    <source>
        <dbReference type="PROSITE-ProRule" id="PRU00023"/>
    </source>
</evidence>
<evidence type="ECO:0000256" key="2">
    <source>
        <dbReference type="ARBA" id="ARBA00023043"/>
    </source>
</evidence>
<keyword evidence="2 3" id="KW-0040">ANK repeat</keyword>
<evidence type="ECO:0000256" key="4">
    <source>
        <dbReference type="SAM" id="Phobius"/>
    </source>
</evidence>
<dbReference type="PANTHER" id="PTHR24161:SF119">
    <property type="entry name" value="ANKYRIN REPEAT DOMAIN 44"/>
    <property type="match status" value="1"/>
</dbReference>
<evidence type="ECO:0000256" key="1">
    <source>
        <dbReference type="ARBA" id="ARBA00022737"/>
    </source>
</evidence>
<reference evidence="5" key="2">
    <citation type="journal article" date="2023" name="Science">
        <title>Genomic signatures of disease resistance in endangered staghorn corals.</title>
        <authorList>
            <person name="Vollmer S.V."/>
            <person name="Selwyn J.D."/>
            <person name="Despard B.A."/>
            <person name="Roesel C.L."/>
        </authorList>
    </citation>
    <scope>NUCLEOTIDE SEQUENCE</scope>
    <source>
        <strain evidence="5">K2</strain>
    </source>
</reference>
<dbReference type="Pfam" id="PF12796">
    <property type="entry name" value="Ank_2"/>
    <property type="match status" value="1"/>
</dbReference>
<dbReference type="PANTHER" id="PTHR24161">
    <property type="entry name" value="ANK_REP_REGION DOMAIN-CONTAINING PROTEIN-RELATED"/>
    <property type="match status" value="1"/>
</dbReference>
<keyword evidence="6" id="KW-1185">Reference proteome</keyword>
<dbReference type="SUPFAM" id="SSF48403">
    <property type="entry name" value="Ankyrin repeat"/>
    <property type="match status" value="1"/>
</dbReference>
<feature type="repeat" description="ANK" evidence="3">
    <location>
        <begin position="65"/>
        <end position="97"/>
    </location>
</feature>
<dbReference type="PROSITE" id="PS50297">
    <property type="entry name" value="ANK_REP_REGION"/>
    <property type="match status" value="2"/>
</dbReference>
<dbReference type="Proteomes" id="UP001249851">
    <property type="component" value="Unassembled WGS sequence"/>
</dbReference>
<organism evidence="5 6">
    <name type="scientific">Acropora cervicornis</name>
    <name type="common">Staghorn coral</name>
    <dbReference type="NCBI Taxonomy" id="6130"/>
    <lineage>
        <taxon>Eukaryota</taxon>
        <taxon>Metazoa</taxon>
        <taxon>Cnidaria</taxon>
        <taxon>Anthozoa</taxon>
        <taxon>Hexacorallia</taxon>
        <taxon>Scleractinia</taxon>
        <taxon>Astrocoeniina</taxon>
        <taxon>Acroporidae</taxon>
        <taxon>Acropora</taxon>
    </lineage>
</organism>
<dbReference type="EMBL" id="JARQWQ010000086">
    <property type="protein sequence ID" value="KAK2552530.1"/>
    <property type="molecule type" value="Genomic_DNA"/>
</dbReference>
<name>A0AAD9UWV2_ACRCE</name>
<gene>
    <name evidence="5" type="ORF">P5673_026379</name>
</gene>
<feature type="repeat" description="ANK" evidence="3">
    <location>
        <begin position="32"/>
        <end position="64"/>
    </location>
</feature>
<evidence type="ECO:0000313" key="6">
    <source>
        <dbReference type="Proteomes" id="UP001249851"/>
    </source>
</evidence>
<protein>
    <submittedName>
        <fullName evidence="5">CARD- and ANK-domain containing inflammasome adapter protein</fullName>
    </submittedName>
</protein>